<dbReference type="PANTHER" id="PTHR30508:SF1">
    <property type="entry name" value="UPF0051 PROTEIN ABCI8, CHLOROPLASTIC-RELATED"/>
    <property type="match status" value="1"/>
</dbReference>
<dbReference type="Pfam" id="PF01458">
    <property type="entry name" value="SUFBD_core"/>
    <property type="match status" value="1"/>
</dbReference>
<dbReference type="PANTHER" id="PTHR30508">
    <property type="entry name" value="FES CLUSTER ASSEMBLY PROTEIN SUF"/>
    <property type="match status" value="1"/>
</dbReference>
<dbReference type="EMBL" id="BARV01015062">
    <property type="protein sequence ID" value="GAI26425.1"/>
    <property type="molecule type" value="Genomic_DNA"/>
</dbReference>
<comment type="similarity">
    <text evidence="1">Belongs to the iron-sulfur cluster assembly SufBD family.</text>
</comment>
<dbReference type="InterPro" id="IPR000825">
    <property type="entry name" value="SUF_FeS_clus_asmbl_SufBD_core"/>
</dbReference>
<protein>
    <recommendedName>
        <fullName evidence="2">SUF system FeS cluster assembly SufBD core domain-containing protein</fullName>
    </recommendedName>
</protein>
<comment type="caution">
    <text evidence="3">The sequence shown here is derived from an EMBL/GenBank/DDBJ whole genome shotgun (WGS) entry which is preliminary data.</text>
</comment>
<name>X1NI07_9ZZZZ</name>
<reference evidence="3" key="1">
    <citation type="journal article" date="2014" name="Front. Microbiol.">
        <title>High frequency of phylogenetically diverse reductive dehalogenase-homologous genes in deep subseafloor sedimentary metagenomes.</title>
        <authorList>
            <person name="Kawai M."/>
            <person name="Futagami T."/>
            <person name="Toyoda A."/>
            <person name="Takaki Y."/>
            <person name="Nishi S."/>
            <person name="Hori S."/>
            <person name="Arai W."/>
            <person name="Tsubouchi T."/>
            <person name="Morono Y."/>
            <person name="Uchiyama I."/>
            <person name="Ito T."/>
            <person name="Fujiyama A."/>
            <person name="Inagaki F."/>
            <person name="Takami H."/>
        </authorList>
    </citation>
    <scope>NUCLEOTIDE SEQUENCE</scope>
    <source>
        <strain evidence="3">Expedition CK06-06</strain>
    </source>
</reference>
<evidence type="ECO:0000313" key="3">
    <source>
        <dbReference type="EMBL" id="GAI26425.1"/>
    </source>
</evidence>
<feature type="non-terminal residue" evidence="3">
    <location>
        <position position="1"/>
    </location>
</feature>
<dbReference type="AlphaFoldDB" id="X1NI07"/>
<accession>X1NI07</accession>
<feature type="domain" description="SUF system FeS cluster assembly SufBD core" evidence="2">
    <location>
        <begin position="1"/>
        <end position="194"/>
    </location>
</feature>
<dbReference type="GO" id="GO:0016226">
    <property type="term" value="P:iron-sulfur cluster assembly"/>
    <property type="evidence" value="ECO:0007669"/>
    <property type="project" value="InterPro"/>
</dbReference>
<dbReference type="SUPFAM" id="SSF101960">
    <property type="entry name" value="Stabilizer of iron transporter SufD"/>
    <property type="match status" value="1"/>
</dbReference>
<organism evidence="3">
    <name type="scientific">marine sediment metagenome</name>
    <dbReference type="NCBI Taxonomy" id="412755"/>
    <lineage>
        <taxon>unclassified sequences</taxon>
        <taxon>metagenomes</taxon>
        <taxon>ecological metagenomes</taxon>
    </lineage>
</organism>
<dbReference type="InterPro" id="IPR055346">
    <property type="entry name" value="Fe-S_cluster_assembly_SufBD"/>
</dbReference>
<proteinExistence type="inferred from homology"/>
<dbReference type="InterPro" id="IPR037284">
    <property type="entry name" value="SUF_FeS_clus_asmbl_SufBD_sf"/>
</dbReference>
<evidence type="ECO:0000259" key="2">
    <source>
        <dbReference type="Pfam" id="PF01458"/>
    </source>
</evidence>
<sequence>HVGISEFYVKKNAKLTFTMIHNWAQNFNVRPRTAALLDDGATFVNNYVCMKPVKSLQMYPVAYCRGANSRVRFNTILHGSQNSHLDVGSKVVLQGKGSKGEIITRAIASDNAQINARGLLVGEHEDSKAHLECRGLLLSDEAFIHAIPELVGKVKGTELSHEAAVGKIAEEQIQYLMARGFSETEAESLIIRGFMDVSIFGLPDVLKKDTERMIDATFGGAL</sequence>
<evidence type="ECO:0000256" key="1">
    <source>
        <dbReference type="ARBA" id="ARBA00043967"/>
    </source>
</evidence>
<gene>
    <name evidence="3" type="ORF">S06H3_26099</name>
</gene>